<reference evidence="1 2" key="1">
    <citation type="journal article" date="2017" name="Poromechanics V (2013)">
        <title>Genomic Characterization of the Arsenic-Tolerant Actinobacterium, &lt;i&gt;Rhodococcus erythropolis&lt;/i&gt; S43.</title>
        <authorList>
            <person name="Retamal-Morales G."/>
            <person name="Mehnert M."/>
            <person name="Schwabe R."/>
            <person name="Tischler D."/>
            <person name="Schloemann M."/>
            <person name="Levican G.J."/>
        </authorList>
    </citation>
    <scope>NUCLEOTIDE SEQUENCE [LARGE SCALE GENOMIC DNA]</scope>
    <source>
        <strain evidence="1 2">S43</strain>
    </source>
</reference>
<comment type="caution">
    <text evidence="1">The sequence shown here is derived from an EMBL/GenBank/DDBJ whole genome shotgun (WGS) entry which is preliminary data.</text>
</comment>
<evidence type="ECO:0000313" key="1">
    <source>
        <dbReference type="EMBL" id="KAB2583052.1"/>
    </source>
</evidence>
<accession>A0A5N5E1C3</accession>
<organism evidence="1 2">
    <name type="scientific">Rhodococcus erythropolis</name>
    <name type="common">Arthrobacter picolinophilus</name>
    <dbReference type="NCBI Taxonomy" id="1833"/>
    <lineage>
        <taxon>Bacteria</taxon>
        <taxon>Bacillati</taxon>
        <taxon>Actinomycetota</taxon>
        <taxon>Actinomycetes</taxon>
        <taxon>Mycobacteriales</taxon>
        <taxon>Nocardiaceae</taxon>
        <taxon>Rhodococcus</taxon>
        <taxon>Rhodococcus erythropolis group</taxon>
    </lineage>
</organism>
<evidence type="ECO:0000313" key="2">
    <source>
        <dbReference type="Proteomes" id="UP000325576"/>
    </source>
</evidence>
<gene>
    <name evidence="1" type="ORF">BS297_22570</name>
</gene>
<dbReference type="EMBL" id="MRBO01000605">
    <property type="protein sequence ID" value="KAB2583052.1"/>
    <property type="molecule type" value="Genomic_DNA"/>
</dbReference>
<dbReference type="AlphaFoldDB" id="A0A5N5E1C3"/>
<dbReference type="Proteomes" id="UP000325576">
    <property type="component" value="Unassembled WGS sequence"/>
</dbReference>
<name>A0A5N5E1C3_RHOER</name>
<proteinExistence type="predicted"/>
<sequence>GELTDTPTTHRLAWNLCAGTVGAANASAALRVDVDLATRIEDTVTAHLKSTTA</sequence>
<feature type="non-terminal residue" evidence="1">
    <location>
        <position position="1"/>
    </location>
</feature>
<protein>
    <submittedName>
        <fullName evidence="1">TetR family transcriptional regulator</fullName>
    </submittedName>
</protein>